<protein>
    <submittedName>
        <fullName evidence="2">Uncharacterized protein</fullName>
    </submittedName>
</protein>
<feature type="region of interest" description="Disordered" evidence="1">
    <location>
        <begin position="174"/>
        <end position="197"/>
    </location>
</feature>
<evidence type="ECO:0000256" key="1">
    <source>
        <dbReference type="SAM" id="MobiDB-lite"/>
    </source>
</evidence>
<dbReference type="AlphaFoldDB" id="A0A0C2M7C3"/>
<keyword evidence="3" id="KW-1185">Reference proteome</keyword>
<name>A0A0C2M7C3_THEKT</name>
<accession>A0A0C2M7C3</accession>
<feature type="compositionally biased region" description="Polar residues" evidence="1">
    <location>
        <begin position="39"/>
        <end position="56"/>
    </location>
</feature>
<gene>
    <name evidence="2" type="ORF">RF11_15098</name>
</gene>
<dbReference type="EMBL" id="JWZT01004852">
    <property type="protein sequence ID" value="KII62910.1"/>
    <property type="molecule type" value="Genomic_DNA"/>
</dbReference>
<evidence type="ECO:0000313" key="2">
    <source>
        <dbReference type="EMBL" id="KII62910.1"/>
    </source>
</evidence>
<feature type="region of interest" description="Disordered" evidence="1">
    <location>
        <begin position="35"/>
        <end position="56"/>
    </location>
</feature>
<feature type="compositionally biased region" description="Polar residues" evidence="1">
    <location>
        <begin position="175"/>
        <end position="188"/>
    </location>
</feature>
<reference evidence="2 3" key="1">
    <citation type="journal article" date="2014" name="Genome Biol. Evol.">
        <title>The genome of the myxosporean Thelohanellus kitauei shows adaptations to nutrient acquisition within its fish host.</title>
        <authorList>
            <person name="Yang Y."/>
            <person name="Xiong J."/>
            <person name="Zhou Z."/>
            <person name="Huo F."/>
            <person name="Miao W."/>
            <person name="Ran C."/>
            <person name="Liu Y."/>
            <person name="Zhang J."/>
            <person name="Feng J."/>
            <person name="Wang M."/>
            <person name="Wang M."/>
            <person name="Wang L."/>
            <person name="Yao B."/>
        </authorList>
    </citation>
    <scope>NUCLEOTIDE SEQUENCE [LARGE SCALE GENOMIC DNA]</scope>
    <source>
        <strain evidence="2">Wuqing</strain>
    </source>
</reference>
<evidence type="ECO:0000313" key="3">
    <source>
        <dbReference type="Proteomes" id="UP000031668"/>
    </source>
</evidence>
<comment type="caution">
    <text evidence="2">The sequence shown here is derived from an EMBL/GenBank/DDBJ whole genome shotgun (WGS) entry which is preliminary data.</text>
</comment>
<organism evidence="2 3">
    <name type="scientific">Thelohanellus kitauei</name>
    <name type="common">Myxosporean</name>
    <dbReference type="NCBI Taxonomy" id="669202"/>
    <lineage>
        <taxon>Eukaryota</taxon>
        <taxon>Metazoa</taxon>
        <taxon>Cnidaria</taxon>
        <taxon>Myxozoa</taxon>
        <taxon>Myxosporea</taxon>
        <taxon>Bivalvulida</taxon>
        <taxon>Platysporina</taxon>
        <taxon>Myxobolidae</taxon>
        <taxon>Thelohanellus</taxon>
    </lineage>
</organism>
<sequence length="234" mass="26637">MTLFNNRLDVYLAKILIAAQEKEVILSNKQDRSLDPFQAETSPHFTESSRNVQNNPPLLDGEELNLQTSLMTLGDVMKEKESRFREIAQGEELNLQTSLMTLGDVMKEKESRFREIAQQVDILSLFVDQGMPVSIETNDVPSIRQESESQRPQAAEPGFEKVYPEIVERVYSSDYPGQNVDNQDQNRIQEAETQEATIPIMVGMESSSEEVSEPPTYFPVYKQQIFSKDLIPEA</sequence>
<proteinExistence type="predicted"/>
<dbReference type="Proteomes" id="UP000031668">
    <property type="component" value="Unassembled WGS sequence"/>
</dbReference>